<dbReference type="AlphaFoldDB" id="A0A645IUP0"/>
<dbReference type="PROSITE" id="PS01047">
    <property type="entry name" value="HMA_1"/>
    <property type="match status" value="1"/>
</dbReference>
<protein>
    <recommendedName>
        <fullName evidence="3">HMA domain-containing protein</fullName>
    </recommendedName>
</protein>
<dbReference type="InterPro" id="IPR006121">
    <property type="entry name" value="HMA_dom"/>
</dbReference>
<feature type="domain" description="HMA" evidence="3">
    <location>
        <begin position="1"/>
        <end position="69"/>
    </location>
</feature>
<evidence type="ECO:0000256" key="1">
    <source>
        <dbReference type="ARBA" id="ARBA00022723"/>
    </source>
</evidence>
<keyword evidence="2" id="KW-1278">Translocase</keyword>
<sequence length="73" mass="8299">MKKTFMLEGLDCANCAAKIERSIKSLPGISDASVTFLTKKVWIETDESNMEKTLSTVFKIINKFERDIIIKEV</sequence>
<organism evidence="4">
    <name type="scientific">bioreactor metagenome</name>
    <dbReference type="NCBI Taxonomy" id="1076179"/>
    <lineage>
        <taxon>unclassified sequences</taxon>
        <taxon>metagenomes</taxon>
        <taxon>ecological metagenomes</taxon>
    </lineage>
</organism>
<comment type="caution">
    <text evidence="4">The sequence shown here is derived from an EMBL/GenBank/DDBJ whole genome shotgun (WGS) entry which is preliminary data.</text>
</comment>
<dbReference type="GO" id="GO:0019829">
    <property type="term" value="F:ATPase-coupled monoatomic cation transmembrane transporter activity"/>
    <property type="evidence" value="ECO:0007669"/>
    <property type="project" value="InterPro"/>
</dbReference>
<dbReference type="PRINTS" id="PR00941">
    <property type="entry name" value="CDATPASE"/>
</dbReference>
<reference evidence="4" key="1">
    <citation type="submission" date="2019-08" db="EMBL/GenBank/DDBJ databases">
        <authorList>
            <person name="Kucharzyk K."/>
            <person name="Murdoch R.W."/>
            <person name="Higgins S."/>
            <person name="Loffler F."/>
        </authorList>
    </citation>
    <scope>NUCLEOTIDE SEQUENCE</scope>
</reference>
<dbReference type="EMBL" id="VSSQ01123499">
    <property type="protein sequence ID" value="MPN54857.1"/>
    <property type="molecule type" value="Genomic_DNA"/>
</dbReference>
<dbReference type="InterPro" id="IPR017969">
    <property type="entry name" value="Heavy-metal-associated_CS"/>
</dbReference>
<dbReference type="InterPro" id="IPR036163">
    <property type="entry name" value="HMA_dom_sf"/>
</dbReference>
<gene>
    <name evidence="4" type="ORF">SDC9_202535</name>
</gene>
<dbReference type="Pfam" id="PF00403">
    <property type="entry name" value="HMA"/>
    <property type="match status" value="1"/>
</dbReference>
<dbReference type="InterPro" id="IPR027256">
    <property type="entry name" value="P-typ_ATPase_IB"/>
</dbReference>
<keyword evidence="1" id="KW-0479">Metal-binding</keyword>
<evidence type="ECO:0000259" key="3">
    <source>
        <dbReference type="PROSITE" id="PS50846"/>
    </source>
</evidence>
<dbReference type="CDD" id="cd00371">
    <property type="entry name" value="HMA"/>
    <property type="match status" value="1"/>
</dbReference>
<name>A0A645IUP0_9ZZZZ</name>
<evidence type="ECO:0000313" key="4">
    <source>
        <dbReference type="EMBL" id="MPN54857.1"/>
    </source>
</evidence>
<dbReference type="GO" id="GO:0046872">
    <property type="term" value="F:metal ion binding"/>
    <property type="evidence" value="ECO:0007669"/>
    <property type="project" value="UniProtKB-KW"/>
</dbReference>
<proteinExistence type="predicted"/>
<dbReference type="Gene3D" id="3.30.70.100">
    <property type="match status" value="1"/>
</dbReference>
<accession>A0A645IUP0</accession>
<dbReference type="PROSITE" id="PS50846">
    <property type="entry name" value="HMA_2"/>
    <property type="match status" value="1"/>
</dbReference>
<dbReference type="GO" id="GO:0016020">
    <property type="term" value="C:membrane"/>
    <property type="evidence" value="ECO:0007669"/>
    <property type="project" value="InterPro"/>
</dbReference>
<dbReference type="SUPFAM" id="SSF55008">
    <property type="entry name" value="HMA, heavy metal-associated domain"/>
    <property type="match status" value="1"/>
</dbReference>
<evidence type="ECO:0000256" key="2">
    <source>
        <dbReference type="ARBA" id="ARBA00022967"/>
    </source>
</evidence>